<comment type="caution">
    <text evidence="1">The sequence shown here is derived from an EMBL/GenBank/DDBJ whole genome shotgun (WGS) entry which is preliminary data.</text>
</comment>
<organism evidence="1 2">
    <name type="scientific">Patiriisocius marinus</name>
    <dbReference type="NCBI Taxonomy" id="1397112"/>
    <lineage>
        <taxon>Bacteria</taxon>
        <taxon>Pseudomonadati</taxon>
        <taxon>Bacteroidota</taxon>
        <taxon>Flavobacteriia</taxon>
        <taxon>Flavobacteriales</taxon>
        <taxon>Flavobacteriaceae</taxon>
        <taxon>Patiriisocius</taxon>
    </lineage>
</organism>
<keyword evidence="2" id="KW-1185">Reference proteome</keyword>
<reference evidence="1 2" key="1">
    <citation type="submission" date="2019-08" db="EMBL/GenBank/DDBJ databases">
        <title>Draft genome sequence of Ulvibacter marinus type strain NBRC 109484.</title>
        <authorList>
            <person name="Kawano K."/>
            <person name="Ushijima N."/>
            <person name="Kihara M."/>
            <person name="Itoh H."/>
        </authorList>
    </citation>
    <scope>NUCLEOTIDE SEQUENCE [LARGE SCALE GENOMIC DNA]</scope>
    <source>
        <strain evidence="1 2">NBRC 109484</strain>
    </source>
</reference>
<dbReference type="Proteomes" id="UP000326509">
    <property type="component" value="Unassembled WGS sequence"/>
</dbReference>
<dbReference type="AlphaFoldDB" id="A0A5J4J205"/>
<dbReference type="RefSeq" id="WP_151675349.1">
    <property type="nucleotide sequence ID" value="NZ_BKCG01000012.1"/>
</dbReference>
<evidence type="ECO:0000313" key="2">
    <source>
        <dbReference type="Proteomes" id="UP000326509"/>
    </source>
</evidence>
<name>A0A5J4J205_9FLAO</name>
<dbReference type="OrthoDB" id="796799at2"/>
<sequence>MELIKIIFFVIGTFFGNENSRIAAEKTIVTIDNSEMTMTINQKHLISVIKTKEDSLTVAKELALIVNKENTWTQELDKFSSKKYELYQTKNGNLNAIITLAFNQKEDLKDFALETLNNGSYSLIYIPRWNLTSSNGKVEGNYWHFENTNTITFELEPFKDIPKEYKDYIKSLAPMWQSINQQ</sequence>
<gene>
    <name evidence="1" type="ORF">ULMA_30300</name>
</gene>
<evidence type="ECO:0000313" key="1">
    <source>
        <dbReference type="EMBL" id="GER60922.1"/>
    </source>
</evidence>
<protein>
    <submittedName>
        <fullName evidence="1">Uncharacterized protein</fullName>
    </submittedName>
</protein>
<dbReference type="EMBL" id="BKCG01000012">
    <property type="protein sequence ID" value="GER60922.1"/>
    <property type="molecule type" value="Genomic_DNA"/>
</dbReference>
<accession>A0A5J4J205</accession>
<proteinExistence type="predicted"/>